<protein>
    <submittedName>
        <fullName evidence="2">Uncharacterized protein</fullName>
    </submittedName>
</protein>
<comment type="caution">
    <text evidence="2">The sequence shown here is derived from an EMBL/GenBank/DDBJ whole genome shotgun (WGS) entry which is preliminary data.</text>
</comment>
<sequence>MQRRSRLKPQNQKRGELARGLPGNNRIPKRRGAGLSKMPRCAAAAGVSLLQQREVGDPLEYLGCVQRTWGLEEEQGCGLPPALSPAHSDGGPHFLPAYWNSF</sequence>
<evidence type="ECO:0000313" key="2">
    <source>
        <dbReference type="EMBL" id="KAJ1155311.1"/>
    </source>
</evidence>
<proteinExistence type="predicted"/>
<name>A0AAV7RS12_PLEWA</name>
<dbReference type="AlphaFoldDB" id="A0AAV7RS12"/>
<feature type="region of interest" description="Disordered" evidence="1">
    <location>
        <begin position="1"/>
        <end position="37"/>
    </location>
</feature>
<keyword evidence="3" id="KW-1185">Reference proteome</keyword>
<evidence type="ECO:0000256" key="1">
    <source>
        <dbReference type="SAM" id="MobiDB-lite"/>
    </source>
</evidence>
<reference evidence="2" key="1">
    <citation type="journal article" date="2022" name="bioRxiv">
        <title>Sequencing and chromosome-scale assembly of the giantPleurodeles waltlgenome.</title>
        <authorList>
            <person name="Brown T."/>
            <person name="Elewa A."/>
            <person name="Iarovenko S."/>
            <person name="Subramanian E."/>
            <person name="Araus A.J."/>
            <person name="Petzold A."/>
            <person name="Susuki M."/>
            <person name="Suzuki K.-i.T."/>
            <person name="Hayashi T."/>
            <person name="Toyoda A."/>
            <person name="Oliveira C."/>
            <person name="Osipova E."/>
            <person name="Leigh N.D."/>
            <person name="Simon A."/>
            <person name="Yun M.H."/>
        </authorList>
    </citation>
    <scope>NUCLEOTIDE SEQUENCE</scope>
    <source>
        <strain evidence="2">20211129_DDA</strain>
        <tissue evidence="2">Liver</tissue>
    </source>
</reference>
<accession>A0AAV7RS12</accession>
<evidence type="ECO:0000313" key="3">
    <source>
        <dbReference type="Proteomes" id="UP001066276"/>
    </source>
</evidence>
<dbReference type="EMBL" id="JANPWB010000009">
    <property type="protein sequence ID" value="KAJ1155311.1"/>
    <property type="molecule type" value="Genomic_DNA"/>
</dbReference>
<gene>
    <name evidence="2" type="ORF">NDU88_008042</name>
</gene>
<dbReference type="Proteomes" id="UP001066276">
    <property type="component" value="Chromosome 5"/>
</dbReference>
<organism evidence="2 3">
    <name type="scientific">Pleurodeles waltl</name>
    <name type="common">Iberian ribbed newt</name>
    <dbReference type="NCBI Taxonomy" id="8319"/>
    <lineage>
        <taxon>Eukaryota</taxon>
        <taxon>Metazoa</taxon>
        <taxon>Chordata</taxon>
        <taxon>Craniata</taxon>
        <taxon>Vertebrata</taxon>
        <taxon>Euteleostomi</taxon>
        <taxon>Amphibia</taxon>
        <taxon>Batrachia</taxon>
        <taxon>Caudata</taxon>
        <taxon>Salamandroidea</taxon>
        <taxon>Salamandridae</taxon>
        <taxon>Pleurodelinae</taxon>
        <taxon>Pleurodeles</taxon>
    </lineage>
</organism>